<dbReference type="PROSITE" id="PS01129">
    <property type="entry name" value="PSI_RLU"/>
    <property type="match status" value="1"/>
</dbReference>
<feature type="domain" description="Pseudouridine synthase RsuA/RluA-like" evidence="1">
    <location>
        <begin position="13"/>
        <end position="165"/>
    </location>
</feature>
<dbReference type="GO" id="GO:0000455">
    <property type="term" value="P:enzyme-directed rRNA pseudouridine synthesis"/>
    <property type="evidence" value="ECO:0007669"/>
    <property type="project" value="TreeGrafter"/>
</dbReference>
<dbReference type="InterPro" id="IPR006224">
    <property type="entry name" value="PsdUridine_synth_RluA-like_CS"/>
</dbReference>
<dbReference type="GO" id="GO:0140098">
    <property type="term" value="F:catalytic activity, acting on RNA"/>
    <property type="evidence" value="ECO:0007669"/>
    <property type="project" value="UniProtKB-ARBA"/>
</dbReference>
<accession>A0A9D9DZI3</accession>
<dbReference type="EMBL" id="JADIMT010000038">
    <property type="protein sequence ID" value="MBO8435912.1"/>
    <property type="molecule type" value="Genomic_DNA"/>
</dbReference>
<dbReference type="SUPFAM" id="SSF55120">
    <property type="entry name" value="Pseudouridine synthase"/>
    <property type="match status" value="1"/>
</dbReference>
<comment type="caution">
    <text evidence="2">The sequence shown here is derived from an EMBL/GenBank/DDBJ whole genome shotgun (WGS) entry which is preliminary data.</text>
</comment>
<dbReference type="AlphaFoldDB" id="A0A9D9DZI3"/>
<dbReference type="PANTHER" id="PTHR21600:SF89">
    <property type="entry name" value="RIBOSOMAL LARGE SUBUNIT PSEUDOURIDINE SYNTHASE A"/>
    <property type="match status" value="1"/>
</dbReference>
<evidence type="ECO:0000259" key="1">
    <source>
        <dbReference type="Pfam" id="PF00849"/>
    </source>
</evidence>
<protein>
    <submittedName>
        <fullName evidence="2">RluA family pseudouridine synthase</fullName>
    </submittedName>
</protein>
<dbReference type="CDD" id="cd02869">
    <property type="entry name" value="PseudoU_synth_RluA_like"/>
    <property type="match status" value="1"/>
</dbReference>
<sequence>MLGLDYLYADEDIAVINKKEGMLSVPGRGDDKKDSAAYRFHALFPRTPVECTCHRLDMDTSGLLVLAFTKEAKRRLSMAFENREVKKEYEALLEGLLMEEEGTIDIPIRLDVDNRPYQIKDLEHGKKAVTYWKRLGVEIIDGNKYTRVRFFPHTGRTHQLRVHSALIGHPIKGDRLYGTRKEGERLMLHAARIEFAHPRTGKTVVFTSPAPF</sequence>
<dbReference type="InterPro" id="IPR020103">
    <property type="entry name" value="PsdUridine_synth_cat_dom_sf"/>
</dbReference>
<reference evidence="2" key="1">
    <citation type="submission" date="2020-10" db="EMBL/GenBank/DDBJ databases">
        <authorList>
            <person name="Gilroy R."/>
        </authorList>
    </citation>
    <scope>NUCLEOTIDE SEQUENCE</scope>
    <source>
        <strain evidence="2">7293</strain>
    </source>
</reference>
<gene>
    <name evidence="2" type="ORF">IAA97_02925</name>
</gene>
<dbReference type="Pfam" id="PF00849">
    <property type="entry name" value="PseudoU_synth_2"/>
    <property type="match status" value="1"/>
</dbReference>
<evidence type="ECO:0000313" key="2">
    <source>
        <dbReference type="EMBL" id="MBO8435912.1"/>
    </source>
</evidence>
<proteinExistence type="predicted"/>
<dbReference type="PANTHER" id="PTHR21600">
    <property type="entry name" value="MITOCHONDRIAL RNA PSEUDOURIDINE SYNTHASE"/>
    <property type="match status" value="1"/>
</dbReference>
<dbReference type="GO" id="GO:0009982">
    <property type="term" value="F:pseudouridine synthase activity"/>
    <property type="evidence" value="ECO:0007669"/>
    <property type="project" value="InterPro"/>
</dbReference>
<dbReference type="InterPro" id="IPR050188">
    <property type="entry name" value="RluA_PseudoU_synthase"/>
</dbReference>
<evidence type="ECO:0000313" key="3">
    <source>
        <dbReference type="Proteomes" id="UP000823615"/>
    </source>
</evidence>
<name>A0A9D9DZI3_9SPIO</name>
<reference evidence="2" key="2">
    <citation type="journal article" date="2021" name="PeerJ">
        <title>Extensive microbial diversity within the chicken gut microbiome revealed by metagenomics and culture.</title>
        <authorList>
            <person name="Gilroy R."/>
            <person name="Ravi A."/>
            <person name="Getino M."/>
            <person name="Pursley I."/>
            <person name="Horton D.L."/>
            <person name="Alikhan N.F."/>
            <person name="Baker D."/>
            <person name="Gharbi K."/>
            <person name="Hall N."/>
            <person name="Watson M."/>
            <person name="Adriaenssens E.M."/>
            <person name="Foster-Nyarko E."/>
            <person name="Jarju S."/>
            <person name="Secka A."/>
            <person name="Antonio M."/>
            <person name="Oren A."/>
            <person name="Chaudhuri R.R."/>
            <person name="La Ragione R."/>
            <person name="Hildebrand F."/>
            <person name="Pallen M.J."/>
        </authorList>
    </citation>
    <scope>NUCLEOTIDE SEQUENCE</scope>
    <source>
        <strain evidence="2">7293</strain>
    </source>
</reference>
<organism evidence="2 3">
    <name type="scientific">Candidatus Ornithospirochaeta stercoripullorum</name>
    <dbReference type="NCBI Taxonomy" id="2840899"/>
    <lineage>
        <taxon>Bacteria</taxon>
        <taxon>Pseudomonadati</taxon>
        <taxon>Spirochaetota</taxon>
        <taxon>Spirochaetia</taxon>
        <taxon>Spirochaetales</taxon>
        <taxon>Spirochaetaceae</taxon>
        <taxon>Spirochaetaceae incertae sedis</taxon>
        <taxon>Candidatus Ornithospirochaeta</taxon>
    </lineage>
</organism>
<dbReference type="GO" id="GO:0003723">
    <property type="term" value="F:RNA binding"/>
    <property type="evidence" value="ECO:0007669"/>
    <property type="project" value="InterPro"/>
</dbReference>
<dbReference type="Gene3D" id="3.30.2350.10">
    <property type="entry name" value="Pseudouridine synthase"/>
    <property type="match status" value="1"/>
</dbReference>
<dbReference type="Proteomes" id="UP000823615">
    <property type="component" value="Unassembled WGS sequence"/>
</dbReference>
<dbReference type="InterPro" id="IPR006145">
    <property type="entry name" value="PsdUridine_synth_RsuA/RluA"/>
</dbReference>